<reference evidence="5" key="1">
    <citation type="journal article" date="2013" name="Nat. Genet.">
        <title>The wheat powdery mildew genome shows the unique evolution of an obligate biotroph.</title>
        <authorList>
            <person name="Wicker T."/>
            <person name="Oberhaensli S."/>
            <person name="Parlange F."/>
            <person name="Buchmann J.P."/>
            <person name="Shatalina M."/>
            <person name="Roffler S."/>
            <person name="Ben-David R."/>
            <person name="Dolezel J."/>
            <person name="Simkova H."/>
            <person name="Schulze-Lefert P."/>
            <person name="Spanu P.D."/>
            <person name="Bruggmann R."/>
            <person name="Amselem J."/>
            <person name="Quesneville H."/>
            <person name="Ver Loren van Themaat E."/>
            <person name="Paape T."/>
            <person name="Shimizu K.K."/>
            <person name="Keller B."/>
        </authorList>
    </citation>
    <scope>NUCLEOTIDE SEQUENCE [LARGE SCALE GENOMIC DNA]</scope>
    <source>
        <strain evidence="5">96224</strain>
    </source>
</reference>
<feature type="non-terminal residue" evidence="4">
    <location>
        <position position="1"/>
    </location>
</feature>
<dbReference type="GO" id="GO:0006281">
    <property type="term" value="P:DNA repair"/>
    <property type="evidence" value="ECO:0007669"/>
    <property type="project" value="TreeGrafter"/>
</dbReference>
<evidence type="ECO:0000259" key="2">
    <source>
        <dbReference type="PROSITE" id="PS50838"/>
    </source>
</evidence>
<dbReference type="EMBL" id="KE375055">
    <property type="protein sequence ID" value="EPQ64620.1"/>
    <property type="molecule type" value="Genomic_DNA"/>
</dbReference>
<dbReference type="InterPro" id="IPR041898">
    <property type="entry name" value="MAGE_WH1"/>
</dbReference>
<dbReference type="GO" id="GO:0005634">
    <property type="term" value="C:nucleus"/>
    <property type="evidence" value="ECO:0007669"/>
    <property type="project" value="TreeGrafter"/>
</dbReference>
<proteinExistence type="predicted"/>
<evidence type="ECO:0000313" key="3">
    <source>
        <dbReference type="EMBL" id="EPQ64620.1"/>
    </source>
</evidence>
<dbReference type="Proteomes" id="UP000053110">
    <property type="component" value="Unassembled WGS sequence"/>
</dbReference>
<dbReference type="InterPro" id="IPR002190">
    <property type="entry name" value="MHD_dom"/>
</dbReference>
<dbReference type="SMART" id="SM01373">
    <property type="entry name" value="MAGE"/>
    <property type="match status" value="1"/>
</dbReference>
<dbReference type="InterPro" id="IPR037445">
    <property type="entry name" value="MAGE"/>
</dbReference>
<evidence type="ECO:0000313" key="4">
    <source>
        <dbReference type="EMBL" id="SUZ10634.1"/>
    </source>
</evidence>
<feature type="compositionally biased region" description="Polar residues" evidence="1">
    <location>
        <begin position="8"/>
        <end position="18"/>
    </location>
</feature>
<dbReference type="PROSITE" id="PS50838">
    <property type="entry name" value="MAGE"/>
    <property type="match status" value="1"/>
</dbReference>
<dbReference type="Gene3D" id="1.10.10.1210">
    <property type="entry name" value="MAGE homology domain, winged helix WH2 motif"/>
    <property type="match status" value="1"/>
</dbReference>
<feature type="domain" description="MAGE" evidence="2">
    <location>
        <begin position="49"/>
        <end position="109"/>
    </location>
</feature>
<dbReference type="Pfam" id="PF01454">
    <property type="entry name" value="MAGE"/>
    <property type="match status" value="1"/>
</dbReference>
<dbReference type="EMBL" id="UIGY01000086">
    <property type="protein sequence ID" value="SUZ10634.1"/>
    <property type="molecule type" value="Genomic_DNA"/>
</dbReference>
<dbReference type="PANTHER" id="PTHR11736:SF14">
    <property type="entry name" value="NSE3 HOMOLOG, SMC5-SMC6 COMPLEX COMPONENT"/>
    <property type="match status" value="1"/>
</dbReference>
<gene>
    <name evidence="3" type="ORF">BGT96224_4382</name>
    <name evidence="4" type="ORF">BGT96224V2_LOCUS3790</name>
</gene>
<dbReference type="OrthoDB" id="205198at2759"/>
<dbReference type="AlphaFoldDB" id="A0A061HME2"/>
<dbReference type="Gene3D" id="1.10.10.1200">
    <property type="entry name" value="MAGE homology domain, winged helix WH1 motif"/>
    <property type="match status" value="1"/>
</dbReference>
<accession>A0A061HME2</accession>
<dbReference type="PANTHER" id="PTHR11736">
    <property type="entry name" value="MELANOMA-ASSOCIATED ANTIGEN MAGE ANTIGEN"/>
    <property type="match status" value="1"/>
</dbReference>
<sequence>KNSRLREIQSQSTQQPRQNSSSDDDAESANESQGDDLLRNSSKLETEELNQNVKRLVRYALACEYQRLTIKRAGIVEKVIGKQRCNFKLVFETAQKRLRDEFGLEMVELPSRVKITLKEKKAAQKQRAASKSSSTYILKSTLPPEYRKPEIISPPIAHSQSDEAAYMGIYTVIICLIRLSADGQISSHQLEKYLKRLNLDKNCGIGTTSDVLARMKKDNYLHEYKVHDDELHTSEWRVGPRGLVEINSEAIAKFIHEIYGDRISDQVEKRLQRSLALSSAVDSETLPGPVNDA</sequence>
<organism evidence="4">
    <name type="scientific">Blumeria graminis f. sp. tritici 96224</name>
    <dbReference type="NCBI Taxonomy" id="1268274"/>
    <lineage>
        <taxon>Eukaryota</taxon>
        <taxon>Fungi</taxon>
        <taxon>Dikarya</taxon>
        <taxon>Ascomycota</taxon>
        <taxon>Pezizomycotina</taxon>
        <taxon>Leotiomycetes</taxon>
        <taxon>Erysiphales</taxon>
        <taxon>Erysiphaceae</taxon>
        <taxon>Blumeria</taxon>
    </lineage>
</organism>
<evidence type="ECO:0000256" key="1">
    <source>
        <dbReference type="SAM" id="MobiDB-lite"/>
    </source>
</evidence>
<reference evidence="4" key="3">
    <citation type="submission" date="2018-07" db="EMBL/GenBank/DDBJ databases">
        <authorList>
            <person name="Quirk P.G."/>
            <person name="Krulwich T.A."/>
        </authorList>
    </citation>
    <scope>NUCLEOTIDE SEQUENCE</scope>
    <source>
        <strain evidence="4">96224</strain>
    </source>
</reference>
<reference evidence="3" key="2">
    <citation type="submission" date="2013-01" db="EMBL/GenBank/DDBJ databases">
        <title>The wheat powdery mildew genome reveals unique evolution of an obligate biotroph.</title>
        <authorList>
            <person name="Oberhaensli S."/>
            <person name="Wicker T."/>
            <person name="Keller B."/>
        </authorList>
    </citation>
    <scope>NUCLEOTIDE SEQUENCE</scope>
    <source>
        <strain evidence="3">96224</strain>
    </source>
</reference>
<evidence type="ECO:0000313" key="5">
    <source>
        <dbReference type="Proteomes" id="UP000053110"/>
    </source>
</evidence>
<dbReference type="HOGENOM" id="CLU_048908_0_0_1"/>
<dbReference type="InterPro" id="IPR041899">
    <property type="entry name" value="MAGE_WH2"/>
</dbReference>
<feature type="region of interest" description="Disordered" evidence="1">
    <location>
        <begin position="1"/>
        <end position="43"/>
    </location>
</feature>
<protein>
    <submittedName>
        <fullName evidence="4">Bgt-4382</fullName>
    </submittedName>
</protein>
<name>A0A061HME2_BLUGR</name>